<dbReference type="InterPro" id="IPR036691">
    <property type="entry name" value="Endo/exonu/phosph_ase_sf"/>
</dbReference>
<dbReference type="Proteomes" id="UP001597544">
    <property type="component" value="Unassembled WGS sequence"/>
</dbReference>
<evidence type="ECO:0000313" key="1">
    <source>
        <dbReference type="EMBL" id="MFD2512450.1"/>
    </source>
</evidence>
<dbReference type="SUPFAM" id="SSF56219">
    <property type="entry name" value="DNase I-like"/>
    <property type="match status" value="1"/>
</dbReference>
<accession>A0ABW5IKG4</accession>
<evidence type="ECO:0000313" key="2">
    <source>
        <dbReference type="Proteomes" id="UP001597544"/>
    </source>
</evidence>
<dbReference type="EMBL" id="JBHULU010000002">
    <property type="protein sequence ID" value="MFD2512450.1"/>
    <property type="molecule type" value="Genomic_DNA"/>
</dbReference>
<protein>
    <submittedName>
        <fullName evidence="1">Uncharacterized protein</fullName>
    </submittedName>
</protein>
<proteinExistence type="predicted"/>
<reference evidence="2" key="1">
    <citation type="journal article" date="2019" name="Int. J. Syst. Evol. Microbiol.">
        <title>The Global Catalogue of Microorganisms (GCM) 10K type strain sequencing project: providing services to taxonomists for standard genome sequencing and annotation.</title>
        <authorList>
            <consortium name="The Broad Institute Genomics Platform"/>
            <consortium name="The Broad Institute Genome Sequencing Center for Infectious Disease"/>
            <person name="Wu L."/>
            <person name="Ma J."/>
        </authorList>
    </citation>
    <scope>NUCLEOTIDE SEQUENCE [LARGE SCALE GENOMIC DNA]</scope>
    <source>
        <strain evidence="2">KCTC 42498</strain>
    </source>
</reference>
<sequence>MSVDFLLLSPDLNSRLVAAGVDREFRGWEKTIDYAPVWVELDI</sequence>
<name>A0ABW5IKG4_9BACT</name>
<keyword evidence="2" id="KW-1185">Reference proteome</keyword>
<comment type="caution">
    <text evidence="1">The sequence shown here is derived from an EMBL/GenBank/DDBJ whole genome shotgun (WGS) entry which is preliminary data.</text>
</comment>
<gene>
    <name evidence="1" type="ORF">ACFSRY_01115</name>
</gene>
<organism evidence="1 2">
    <name type="scientific">Pontibacter locisalis</name>
    <dbReference type="NCBI Taxonomy" id="1719035"/>
    <lineage>
        <taxon>Bacteria</taxon>
        <taxon>Pseudomonadati</taxon>
        <taxon>Bacteroidota</taxon>
        <taxon>Cytophagia</taxon>
        <taxon>Cytophagales</taxon>
        <taxon>Hymenobacteraceae</taxon>
        <taxon>Pontibacter</taxon>
    </lineage>
</organism>
<dbReference type="RefSeq" id="WP_377502546.1">
    <property type="nucleotide sequence ID" value="NZ_JBHULU010000002.1"/>
</dbReference>